<proteinExistence type="inferred from homology"/>
<dbReference type="AlphaFoldDB" id="A0AAV6XCZ5"/>
<keyword evidence="7" id="KW-1185">Reference proteome</keyword>
<keyword evidence="3" id="KW-0648">Protein biosynthesis</keyword>
<comment type="caution">
    <text evidence="6">The sequence shown here is derived from an EMBL/GenBank/DDBJ whole genome shotgun (WGS) entry which is preliminary data.</text>
</comment>
<dbReference type="EMBL" id="WHWC01000006">
    <property type="protein sequence ID" value="KAG8380996.1"/>
    <property type="molecule type" value="Genomic_DNA"/>
</dbReference>
<dbReference type="GO" id="GO:0005634">
    <property type="term" value="C:nucleus"/>
    <property type="evidence" value="ECO:0007669"/>
    <property type="project" value="TreeGrafter"/>
</dbReference>
<feature type="region of interest" description="Disordered" evidence="4">
    <location>
        <begin position="226"/>
        <end position="280"/>
    </location>
</feature>
<dbReference type="Gene3D" id="2.40.50.140">
    <property type="entry name" value="Nucleic acid-binding proteins"/>
    <property type="match status" value="1"/>
</dbReference>
<evidence type="ECO:0000256" key="3">
    <source>
        <dbReference type="PROSITE-ProRule" id="PRU00181"/>
    </source>
</evidence>
<dbReference type="InterPro" id="IPR001253">
    <property type="entry name" value="TIF_eIF-1A"/>
</dbReference>
<evidence type="ECO:0000256" key="4">
    <source>
        <dbReference type="SAM" id="MobiDB-lite"/>
    </source>
</evidence>
<dbReference type="InterPro" id="IPR039294">
    <property type="entry name" value="EIF1AD"/>
</dbReference>
<evidence type="ECO:0000256" key="1">
    <source>
        <dbReference type="ARBA" id="ARBA00007340"/>
    </source>
</evidence>
<dbReference type="GO" id="GO:0003743">
    <property type="term" value="F:translation initiation factor activity"/>
    <property type="evidence" value="ECO:0007669"/>
    <property type="project" value="UniProtKB-UniRule"/>
</dbReference>
<evidence type="ECO:0000259" key="5">
    <source>
        <dbReference type="PROSITE" id="PS50832"/>
    </source>
</evidence>
<dbReference type="Pfam" id="PF01176">
    <property type="entry name" value="eIF-1a"/>
    <property type="match status" value="1"/>
</dbReference>
<sequence>MYMYMLPYILMQKQNPHSYPKRKNCSLRLLHLRPPASSISVRLPPPSPFTLSSDAAKPPSPSASSRAASKSHSRRASANHGRSTRRAQPPPPPSDADTTFRRRDKAITSMGGGRKNLKREVEEEMVNLQQDQSIMQVVGLRGSNSIEVMDREGQKLLAIFPAKFQKSMWIKRGNFVVVDESGREEAVESGRKVGGIVTRVLYHEQVRLLQKSPEWPEIFKSTPLENLKQHSQSSVSLNDDEDSSDDDGLPPLEANTNRLNPLRSHIDEVCESDSDTDSNS</sequence>
<feature type="compositionally biased region" description="Acidic residues" evidence="4">
    <location>
        <begin position="238"/>
        <end position="248"/>
    </location>
</feature>
<dbReference type="Proteomes" id="UP000826271">
    <property type="component" value="Unassembled WGS sequence"/>
</dbReference>
<feature type="domain" description="S1-like" evidence="5">
    <location>
        <begin position="121"/>
        <end position="201"/>
    </location>
</feature>
<dbReference type="InterPro" id="IPR012340">
    <property type="entry name" value="NA-bd_OB-fold"/>
</dbReference>
<organism evidence="6 7">
    <name type="scientific">Buddleja alternifolia</name>
    <dbReference type="NCBI Taxonomy" id="168488"/>
    <lineage>
        <taxon>Eukaryota</taxon>
        <taxon>Viridiplantae</taxon>
        <taxon>Streptophyta</taxon>
        <taxon>Embryophyta</taxon>
        <taxon>Tracheophyta</taxon>
        <taxon>Spermatophyta</taxon>
        <taxon>Magnoliopsida</taxon>
        <taxon>eudicotyledons</taxon>
        <taxon>Gunneridae</taxon>
        <taxon>Pentapetalae</taxon>
        <taxon>asterids</taxon>
        <taxon>lamiids</taxon>
        <taxon>Lamiales</taxon>
        <taxon>Scrophulariaceae</taxon>
        <taxon>Buddlejeae</taxon>
        <taxon>Buddleja</taxon>
    </lineage>
</organism>
<dbReference type="PANTHER" id="PTHR21641:SF0">
    <property type="entry name" value="RNA-BINDING PROTEIN EIF1AD-RELATED"/>
    <property type="match status" value="1"/>
</dbReference>
<feature type="compositionally biased region" description="Acidic residues" evidence="4">
    <location>
        <begin position="269"/>
        <end position="280"/>
    </location>
</feature>
<feature type="compositionally biased region" description="Basic residues" evidence="4">
    <location>
        <begin position="69"/>
        <end position="85"/>
    </location>
</feature>
<name>A0AAV6XCZ5_9LAMI</name>
<keyword evidence="3" id="KW-0396">Initiation factor</keyword>
<evidence type="ECO:0000313" key="6">
    <source>
        <dbReference type="EMBL" id="KAG8380996.1"/>
    </source>
</evidence>
<evidence type="ECO:0000256" key="2">
    <source>
        <dbReference type="ARBA" id="ARBA00022884"/>
    </source>
</evidence>
<dbReference type="PROSITE" id="PS50832">
    <property type="entry name" value="S1_IF1_TYPE"/>
    <property type="match status" value="1"/>
</dbReference>
<accession>A0AAV6XCZ5</accession>
<comment type="similarity">
    <text evidence="1">Belongs to the EIF1AD family.</text>
</comment>
<keyword evidence="2" id="KW-0694">RNA-binding</keyword>
<evidence type="ECO:0000313" key="7">
    <source>
        <dbReference type="Proteomes" id="UP000826271"/>
    </source>
</evidence>
<protein>
    <recommendedName>
        <fullName evidence="5">S1-like domain-containing protein</fullName>
    </recommendedName>
</protein>
<dbReference type="SUPFAM" id="SSF50249">
    <property type="entry name" value="Nucleic acid-binding proteins"/>
    <property type="match status" value="1"/>
</dbReference>
<feature type="compositionally biased region" description="Low complexity" evidence="4">
    <location>
        <begin position="52"/>
        <end position="68"/>
    </location>
</feature>
<dbReference type="PANTHER" id="PTHR21641">
    <property type="entry name" value="TRANSLATION INITIATION FACTOR-RELATED"/>
    <property type="match status" value="1"/>
</dbReference>
<dbReference type="InterPro" id="IPR006196">
    <property type="entry name" value="RNA-binding_domain_S1_IF1"/>
</dbReference>
<reference evidence="6" key="1">
    <citation type="submission" date="2019-10" db="EMBL/GenBank/DDBJ databases">
        <authorList>
            <person name="Zhang R."/>
            <person name="Pan Y."/>
            <person name="Wang J."/>
            <person name="Ma R."/>
            <person name="Yu S."/>
        </authorList>
    </citation>
    <scope>NUCLEOTIDE SEQUENCE</scope>
    <source>
        <strain evidence="6">LA-IB0</strain>
        <tissue evidence="6">Leaf</tissue>
    </source>
</reference>
<dbReference type="GO" id="GO:0003723">
    <property type="term" value="F:RNA binding"/>
    <property type="evidence" value="ECO:0007669"/>
    <property type="project" value="UniProtKB-KW"/>
</dbReference>
<gene>
    <name evidence="6" type="ORF">BUALT_Bualt06G0074900</name>
</gene>
<dbReference type="SMART" id="SM00652">
    <property type="entry name" value="eIF1a"/>
    <property type="match status" value="1"/>
</dbReference>
<feature type="region of interest" description="Disordered" evidence="4">
    <location>
        <begin position="37"/>
        <end position="102"/>
    </location>
</feature>